<sequence>MPPSSFPNVLFLVTIFLAFLPSAYAFGAGDIPDYSFLNDKAFRRAFNAPPFSVFLRLKHGDIESVLAELNKSLGGNFSGGVAGFLSGVAGAVRGGSKFSKMDIKRVYFGNWLRDYSQVMDIAGLSKLSADTLVTVVMALSFMAFGFATEEFEITADRLGVYLPVEHIDNPKGYAEAEGDARQFHPLLRPSVDPRELEIDPQTGMKNYIANDGQGWDTSTAHLRRTFEACIERGRAAAGRDGEDLWEAFRLLGTGLHTLEDLSSHSKCNWCELALRKMGYEDIFCHVGDEVLVQTPLGPAPPLITGTFGGADFLHSLLGEAADHLSETSVTDLTQKMADAKAGNSDGSAIAKLRQLLSLLPSSSGSDEKVQSAEAVGDQAIHFDPSTVAPAEVRQQLWSVLLWRDNTMKDIGKIVSNIPGLQGLLEKLSNAINTYVFTILEPWLTPILQNATGTLHEGSAAVIDTDDQYEVFNNPYASDPSHSLLSKDHFSLILNEPAGQIAQIIVRHSVNLIVKSWYNKRADPQQVIDQASKILEAFHHPYFARQDSEIQRAMFDHMQSWLNNLPLDTRDLTLDGLTKEGVREGRNHRAGMANLDPHRSQNPDGYGGQQMEFGAPAVYDQITSRLPGQGGLGFSEQGSSFVEGWKTQYGGLVGGAAAVAGGSALYDRMGYQGGGESYEQSGETYRYDTLGVEEFGNMRIGSSFGEAEEDVAEAEEEAEEEVEAPEEEAEEAEEAGEAEEEEEAEESRRSYNYFRW</sequence>
<organism evidence="3 4">
    <name type="scientific">Botryobasidium botryosum (strain FD-172 SS1)</name>
    <dbReference type="NCBI Taxonomy" id="930990"/>
    <lineage>
        <taxon>Eukaryota</taxon>
        <taxon>Fungi</taxon>
        <taxon>Dikarya</taxon>
        <taxon>Basidiomycota</taxon>
        <taxon>Agaricomycotina</taxon>
        <taxon>Agaricomycetes</taxon>
        <taxon>Cantharellales</taxon>
        <taxon>Botryobasidiaceae</taxon>
        <taxon>Botryobasidium</taxon>
    </lineage>
</organism>
<reference evidence="4" key="1">
    <citation type="journal article" date="2014" name="Proc. Natl. Acad. Sci. U.S.A.">
        <title>Extensive sampling of basidiomycete genomes demonstrates inadequacy of the white-rot/brown-rot paradigm for wood decay fungi.</title>
        <authorList>
            <person name="Riley R."/>
            <person name="Salamov A.A."/>
            <person name="Brown D.W."/>
            <person name="Nagy L.G."/>
            <person name="Floudas D."/>
            <person name="Held B.W."/>
            <person name="Levasseur A."/>
            <person name="Lombard V."/>
            <person name="Morin E."/>
            <person name="Otillar R."/>
            <person name="Lindquist E.A."/>
            <person name="Sun H."/>
            <person name="LaButti K.M."/>
            <person name="Schmutz J."/>
            <person name="Jabbour D."/>
            <person name="Luo H."/>
            <person name="Baker S.E."/>
            <person name="Pisabarro A.G."/>
            <person name="Walton J.D."/>
            <person name="Blanchette R.A."/>
            <person name="Henrissat B."/>
            <person name="Martin F."/>
            <person name="Cullen D."/>
            <person name="Hibbett D.S."/>
            <person name="Grigoriev I.V."/>
        </authorList>
    </citation>
    <scope>NUCLEOTIDE SEQUENCE [LARGE SCALE GENOMIC DNA]</scope>
    <source>
        <strain evidence="4">FD-172 SS1</strain>
    </source>
</reference>
<evidence type="ECO:0000313" key="4">
    <source>
        <dbReference type="Proteomes" id="UP000027195"/>
    </source>
</evidence>
<dbReference type="EMBL" id="KL198037">
    <property type="protein sequence ID" value="KDQ14431.1"/>
    <property type="molecule type" value="Genomic_DNA"/>
</dbReference>
<feature type="region of interest" description="Disordered" evidence="1">
    <location>
        <begin position="704"/>
        <end position="755"/>
    </location>
</feature>
<accession>A0A067MS92</accession>
<keyword evidence="4" id="KW-1185">Reference proteome</keyword>
<dbReference type="OrthoDB" id="2506204at2759"/>
<dbReference type="Pfam" id="PF07217">
    <property type="entry name" value="Het-C"/>
    <property type="match status" value="1"/>
</dbReference>
<name>A0A067MS92_BOTB1</name>
<feature type="signal peptide" evidence="2">
    <location>
        <begin position="1"/>
        <end position="25"/>
    </location>
</feature>
<dbReference type="PANTHER" id="PTHR14905">
    <property type="entry name" value="NG37"/>
    <property type="match status" value="1"/>
</dbReference>
<gene>
    <name evidence="3" type="ORF">BOTBODRAFT_132240</name>
</gene>
<evidence type="ECO:0000313" key="3">
    <source>
        <dbReference type="EMBL" id="KDQ14431.1"/>
    </source>
</evidence>
<dbReference type="InterPro" id="IPR052577">
    <property type="entry name" value="VWA7"/>
</dbReference>
<proteinExistence type="predicted"/>
<evidence type="ECO:0000256" key="1">
    <source>
        <dbReference type="SAM" id="MobiDB-lite"/>
    </source>
</evidence>
<dbReference type="Proteomes" id="UP000027195">
    <property type="component" value="Unassembled WGS sequence"/>
</dbReference>
<dbReference type="AlphaFoldDB" id="A0A067MS92"/>
<evidence type="ECO:0008006" key="5">
    <source>
        <dbReference type="Google" id="ProtNLM"/>
    </source>
</evidence>
<dbReference type="HOGENOM" id="CLU_010063_2_0_1"/>
<dbReference type="InterPro" id="IPR010816">
    <property type="entry name" value="Het-C"/>
</dbReference>
<dbReference type="InParanoid" id="A0A067MS92"/>
<protein>
    <recommendedName>
        <fullName evidence="5">Heterokaryon incompatibility Het-C</fullName>
    </recommendedName>
</protein>
<feature type="compositionally biased region" description="Acidic residues" evidence="1">
    <location>
        <begin position="705"/>
        <end position="744"/>
    </location>
</feature>
<dbReference type="PANTHER" id="PTHR14905:SF7">
    <property type="entry name" value="VON WILLEBRAND FACTOR A DOMAIN-CONTAINING PROTEIN 7"/>
    <property type="match status" value="1"/>
</dbReference>
<feature type="chain" id="PRO_5001641516" description="Heterokaryon incompatibility Het-C" evidence="2">
    <location>
        <begin position="26"/>
        <end position="755"/>
    </location>
</feature>
<keyword evidence="2" id="KW-0732">Signal</keyword>
<dbReference type="STRING" id="930990.A0A067MS92"/>
<evidence type="ECO:0000256" key="2">
    <source>
        <dbReference type="SAM" id="SignalP"/>
    </source>
</evidence>